<keyword evidence="1" id="KW-0012">Acyltransferase</keyword>
<dbReference type="GO" id="GO:0019432">
    <property type="term" value="P:triglyceride biosynthetic process"/>
    <property type="evidence" value="ECO:0007669"/>
    <property type="project" value="TreeGrafter"/>
</dbReference>
<dbReference type="GO" id="GO:0005886">
    <property type="term" value="C:plasma membrane"/>
    <property type="evidence" value="ECO:0007669"/>
    <property type="project" value="TreeGrafter"/>
</dbReference>
<gene>
    <name evidence="1" type="ORF">Fcan01_17700</name>
</gene>
<comment type="caution">
    <text evidence="1">The sequence shown here is derived from an EMBL/GenBank/DDBJ whole genome shotgun (WGS) entry which is preliminary data.</text>
</comment>
<name>A0A226DPT8_FOLCA</name>
<reference evidence="1 2" key="1">
    <citation type="submission" date="2015-12" db="EMBL/GenBank/DDBJ databases">
        <title>The genome of Folsomia candida.</title>
        <authorList>
            <person name="Faddeeva A."/>
            <person name="Derks M.F."/>
            <person name="Anvar Y."/>
            <person name="Smit S."/>
            <person name="Van Straalen N."/>
            <person name="Roelofs D."/>
        </authorList>
    </citation>
    <scope>NUCLEOTIDE SEQUENCE [LARGE SCALE GENOMIC DNA]</scope>
    <source>
        <strain evidence="1 2">VU population</strain>
        <tissue evidence="1">Whole body</tissue>
    </source>
</reference>
<dbReference type="InterPro" id="IPR045034">
    <property type="entry name" value="O-acyltransferase_WSD1-like"/>
</dbReference>
<organism evidence="1 2">
    <name type="scientific">Folsomia candida</name>
    <name type="common">Springtail</name>
    <dbReference type="NCBI Taxonomy" id="158441"/>
    <lineage>
        <taxon>Eukaryota</taxon>
        <taxon>Metazoa</taxon>
        <taxon>Ecdysozoa</taxon>
        <taxon>Arthropoda</taxon>
        <taxon>Hexapoda</taxon>
        <taxon>Collembola</taxon>
        <taxon>Entomobryomorpha</taxon>
        <taxon>Isotomoidea</taxon>
        <taxon>Isotomidae</taxon>
        <taxon>Proisotominae</taxon>
        <taxon>Folsomia</taxon>
    </lineage>
</organism>
<dbReference type="EMBL" id="LNIX01000013">
    <property type="protein sequence ID" value="OXA47233.1"/>
    <property type="molecule type" value="Genomic_DNA"/>
</dbReference>
<protein>
    <submittedName>
        <fullName evidence="1">O-acyltransferase WSD</fullName>
    </submittedName>
</protein>
<accession>A0A226DPT8</accession>
<dbReference type="AlphaFoldDB" id="A0A226DPT8"/>
<keyword evidence="1" id="KW-0808">Transferase</keyword>
<dbReference type="Proteomes" id="UP000198287">
    <property type="component" value="Unassembled WGS sequence"/>
</dbReference>
<keyword evidence="2" id="KW-1185">Reference proteome</keyword>
<evidence type="ECO:0000313" key="1">
    <source>
        <dbReference type="EMBL" id="OXA47233.1"/>
    </source>
</evidence>
<dbReference type="PANTHER" id="PTHR31650">
    <property type="entry name" value="O-ACYLTRANSFERASE (WSD1-LIKE) FAMILY PROTEIN"/>
    <property type="match status" value="1"/>
</dbReference>
<evidence type="ECO:0000313" key="2">
    <source>
        <dbReference type="Proteomes" id="UP000198287"/>
    </source>
</evidence>
<dbReference type="GO" id="GO:0008374">
    <property type="term" value="F:O-acyltransferase activity"/>
    <property type="evidence" value="ECO:0007669"/>
    <property type="project" value="InterPro"/>
</dbReference>
<sequence length="350" mass="39427">MENDIEMELPPKDSEEKHESFGVCSIPYSILEKSDATFSDVGPSGHSPMRVEPNYYYNWKHPKMGSTNSTCLNKIKVFCVQQPKARCIIKRWMGVYFWNTCEDFELLDHISVNEESDPDKVSMFLTDRIDKSYPVGKPLWDIVCLPNYAHAEYGTSSAVAIRVHHTLGDGLAFIAVLRDMCDKDPVADQEMYKLLKAVRKQITPSVWKGLTNVFQLIFINPSQVMYFWLKALKSQRISHDISQNMACGSIFATIVIDLDCVKRVSKKIGAKVTSVIHASVAGAVRRTILERGGHPKGDITATYVLPKLNHPGTLSNNIKIHASNLDYPPNDLVTPSKFQNSLLARLQPRI</sequence>
<dbReference type="PANTHER" id="PTHR31650:SF1">
    <property type="entry name" value="WAX ESTER SYNTHASE_DIACYLGLYCEROL ACYLTRANSFERASE 4-RELATED"/>
    <property type="match status" value="1"/>
</dbReference>
<proteinExistence type="predicted"/>
<dbReference type="OrthoDB" id="619536at2759"/>